<dbReference type="Proteomes" id="UP000614424">
    <property type="component" value="Unassembled WGS sequence"/>
</dbReference>
<comment type="caution">
    <text evidence="1">The sequence shown here is derived from an EMBL/GenBank/DDBJ whole genome shotgun (WGS) entry which is preliminary data.</text>
</comment>
<accession>A0A8J6TBS6</accession>
<proteinExistence type="predicted"/>
<evidence type="ECO:0000313" key="1">
    <source>
        <dbReference type="EMBL" id="MBC8317181.1"/>
    </source>
</evidence>
<protein>
    <submittedName>
        <fullName evidence="1">Uncharacterized protein</fullName>
    </submittedName>
</protein>
<gene>
    <name evidence="1" type="ORF">H8E41_04695</name>
</gene>
<name>A0A8J6TBS6_9BACT</name>
<organism evidence="1 2">
    <name type="scientific">Candidatus Desulfobia pelagia</name>
    <dbReference type="NCBI Taxonomy" id="2841692"/>
    <lineage>
        <taxon>Bacteria</taxon>
        <taxon>Pseudomonadati</taxon>
        <taxon>Thermodesulfobacteriota</taxon>
        <taxon>Desulfobulbia</taxon>
        <taxon>Desulfobulbales</taxon>
        <taxon>Desulfobulbaceae</taxon>
        <taxon>Candidatus Desulfobia</taxon>
    </lineage>
</organism>
<reference evidence="1 2" key="1">
    <citation type="submission" date="2020-08" db="EMBL/GenBank/DDBJ databases">
        <title>Bridging the membrane lipid divide: bacteria of the FCB group superphylum have the potential to synthesize archaeal ether lipids.</title>
        <authorList>
            <person name="Villanueva L."/>
            <person name="Von Meijenfeldt F.A.B."/>
            <person name="Westbye A.B."/>
            <person name="Yadav S."/>
            <person name="Hopmans E.C."/>
            <person name="Dutilh B.E."/>
            <person name="Sinninghe Damste J.S."/>
        </authorList>
    </citation>
    <scope>NUCLEOTIDE SEQUENCE [LARGE SCALE GENOMIC DNA]</scope>
    <source>
        <strain evidence="1">NIOZ-UU47</strain>
    </source>
</reference>
<evidence type="ECO:0000313" key="2">
    <source>
        <dbReference type="Proteomes" id="UP000614424"/>
    </source>
</evidence>
<dbReference type="AlphaFoldDB" id="A0A8J6TBS6"/>
<sequence length="67" mass="7644">MPPKAIAPDGMTPPPLIANGSHTYDNIFRGKHSGFDILDRTILLPFDNDGVSEYQDYHKVWHHHFIT</sequence>
<dbReference type="EMBL" id="JACNJZ010000074">
    <property type="protein sequence ID" value="MBC8317181.1"/>
    <property type="molecule type" value="Genomic_DNA"/>
</dbReference>